<dbReference type="Pfam" id="PF20415">
    <property type="entry name" value="DUF6699"/>
    <property type="match status" value="1"/>
</dbReference>
<reference evidence="3" key="1">
    <citation type="submission" date="2020-05" db="EMBL/GenBank/DDBJ databases">
        <title>Mycena genomes resolve the evolution of fungal bioluminescence.</title>
        <authorList>
            <person name="Tsai I.J."/>
        </authorList>
    </citation>
    <scope>NUCLEOTIDE SEQUENCE</scope>
    <source>
        <strain evidence="3">160909Yilan</strain>
    </source>
</reference>
<sequence length="253" mass="27800">MPVKEVHWKLSVEEYAARDSPESWTSPLPSPESCSTTLPTPTEHSSSAATARTTPPPPPQPTRNLPLPTTLEIHPMLTSTSPLQLDLSFPSDAFRRNRQLTRALLAEPACTPPRNALSVRIAAGLYKVRVQVRHRPTEESAVPLTPTDDSESDAVTVGDVLTTIQWELRQYDGGATPAEAQPYMHRRIATVNGYSERRSAEARTAAVAAESEGGGRIVDHLLGHTMFAGLTLQLGQPDYCWQLKLVIPERYAY</sequence>
<keyword evidence="4" id="KW-1185">Reference proteome</keyword>
<gene>
    <name evidence="3" type="ORF">MSAN_02072600</name>
</gene>
<evidence type="ECO:0000313" key="4">
    <source>
        <dbReference type="Proteomes" id="UP000623467"/>
    </source>
</evidence>
<evidence type="ECO:0000313" key="3">
    <source>
        <dbReference type="EMBL" id="KAF7341738.1"/>
    </source>
</evidence>
<comment type="caution">
    <text evidence="3">The sequence shown here is derived from an EMBL/GenBank/DDBJ whole genome shotgun (WGS) entry which is preliminary data.</text>
</comment>
<feature type="domain" description="DUF6699" evidence="2">
    <location>
        <begin position="84"/>
        <end position="231"/>
    </location>
</feature>
<feature type="region of interest" description="Disordered" evidence="1">
    <location>
        <begin position="15"/>
        <end position="68"/>
    </location>
</feature>
<organism evidence="3 4">
    <name type="scientific">Mycena sanguinolenta</name>
    <dbReference type="NCBI Taxonomy" id="230812"/>
    <lineage>
        <taxon>Eukaryota</taxon>
        <taxon>Fungi</taxon>
        <taxon>Dikarya</taxon>
        <taxon>Basidiomycota</taxon>
        <taxon>Agaricomycotina</taxon>
        <taxon>Agaricomycetes</taxon>
        <taxon>Agaricomycetidae</taxon>
        <taxon>Agaricales</taxon>
        <taxon>Marasmiineae</taxon>
        <taxon>Mycenaceae</taxon>
        <taxon>Mycena</taxon>
    </lineage>
</organism>
<accession>A0A8H6XIA7</accession>
<evidence type="ECO:0000256" key="1">
    <source>
        <dbReference type="SAM" id="MobiDB-lite"/>
    </source>
</evidence>
<dbReference type="EMBL" id="JACAZH010000027">
    <property type="protein sequence ID" value="KAF7341738.1"/>
    <property type="molecule type" value="Genomic_DNA"/>
</dbReference>
<dbReference type="Proteomes" id="UP000623467">
    <property type="component" value="Unassembled WGS sequence"/>
</dbReference>
<dbReference type="OrthoDB" id="3059861at2759"/>
<feature type="compositionally biased region" description="Polar residues" evidence="1">
    <location>
        <begin position="22"/>
        <end position="47"/>
    </location>
</feature>
<dbReference type="InterPro" id="IPR046522">
    <property type="entry name" value="DUF6699"/>
</dbReference>
<dbReference type="AlphaFoldDB" id="A0A8H6XIA7"/>
<evidence type="ECO:0000259" key="2">
    <source>
        <dbReference type="Pfam" id="PF20415"/>
    </source>
</evidence>
<protein>
    <recommendedName>
        <fullName evidence="2">DUF6699 domain-containing protein</fullName>
    </recommendedName>
</protein>
<proteinExistence type="predicted"/>
<name>A0A8H6XIA7_9AGAR</name>